<name>E4XXP4_OIKDI</name>
<accession>E4XXP4</accession>
<dbReference type="EMBL" id="FN653286">
    <property type="protein sequence ID" value="CBY14438.1"/>
    <property type="molecule type" value="Genomic_DNA"/>
</dbReference>
<feature type="compositionally biased region" description="Acidic residues" evidence="1">
    <location>
        <begin position="46"/>
        <end position="68"/>
    </location>
</feature>
<dbReference type="EMBL" id="FN655897">
    <property type="protein sequence ID" value="CBY40382.1"/>
    <property type="molecule type" value="Genomic_DNA"/>
</dbReference>
<sequence length="68" mass="8162">MMNFWLIKFSYLDGCMLNRSKRTRREYLMANYCFHCNCERCSREDSDVESSSGEESDEEGEYEEESFS</sequence>
<evidence type="ECO:0000313" key="4">
    <source>
        <dbReference type="Proteomes" id="UP000001307"/>
    </source>
</evidence>
<keyword evidence="4" id="KW-1185">Reference proteome</keyword>
<evidence type="ECO:0000256" key="1">
    <source>
        <dbReference type="SAM" id="MobiDB-lite"/>
    </source>
</evidence>
<dbReference type="AlphaFoldDB" id="E4XXP4"/>
<feature type="region of interest" description="Disordered" evidence="1">
    <location>
        <begin position="45"/>
        <end position="68"/>
    </location>
</feature>
<gene>
    <name evidence="2" type="ORF">GSOID_T00007438001</name>
    <name evidence="3" type="ORF">GSOID_T00022377001</name>
</gene>
<dbReference type="Proteomes" id="UP000011014">
    <property type="component" value="Unassembled WGS sequence"/>
</dbReference>
<dbReference type="InterPro" id="IPR011990">
    <property type="entry name" value="TPR-like_helical_dom_sf"/>
</dbReference>
<evidence type="ECO:0000313" key="2">
    <source>
        <dbReference type="EMBL" id="CBY14438.1"/>
    </source>
</evidence>
<organism evidence="2">
    <name type="scientific">Oikopleura dioica</name>
    <name type="common">Tunicate</name>
    <dbReference type="NCBI Taxonomy" id="34765"/>
    <lineage>
        <taxon>Eukaryota</taxon>
        <taxon>Metazoa</taxon>
        <taxon>Chordata</taxon>
        <taxon>Tunicata</taxon>
        <taxon>Appendicularia</taxon>
        <taxon>Copelata</taxon>
        <taxon>Oikopleuridae</taxon>
        <taxon>Oikopleura</taxon>
    </lineage>
</organism>
<dbReference type="Proteomes" id="UP000001307">
    <property type="component" value="Unassembled WGS sequence"/>
</dbReference>
<dbReference type="InParanoid" id="E4XXP4"/>
<reference evidence="2" key="1">
    <citation type="journal article" date="2010" name="Science">
        <title>Plasticity of animal genome architecture unmasked by rapid evolution of a pelagic tunicate.</title>
        <authorList>
            <person name="Denoeud F."/>
            <person name="Henriet S."/>
            <person name="Mungpakdee S."/>
            <person name="Aury J.M."/>
            <person name="Da Silva C."/>
            <person name="Brinkmann H."/>
            <person name="Mikhaleva J."/>
            <person name="Olsen L.C."/>
            <person name="Jubin C."/>
            <person name="Canestro C."/>
            <person name="Bouquet J.M."/>
            <person name="Danks G."/>
            <person name="Poulain J."/>
            <person name="Campsteijn C."/>
            <person name="Adamski M."/>
            <person name="Cross I."/>
            <person name="Yadetie F."/>
            <person name="Muffato M."/>
            <person name="Louis A."/>
            <person name="Butcher S."/>
            <person name="Tsagkogeorga G."/>
            <person name="Konrad A."/>
            <person name="Singh S."/>
            <person name="Jensen M.F."/>
            <person name="Cong E.H."/>
            <person name="Eikeseth-Otteraa H."/>
            <person name="Noel B."/>
            <person name="Anthouard V."/>
            <person name="Porcel B.M."/>
            <person name="Kachouri-Lafond R."/>
            <person name="Nishino A."/>
            <person name="Ugolini M."/>
            <person name="Chourrout P."/>
            <person name="Nishida H."/>
            <person name="Aasland R."/>
            <person name="Huzurbazar S."/>
            <person name="Westhof E."/>
            <person name="Delsuc F."/>
            <person name="Lehrach H."/>
            <person name="Reinhardt R."/>
            <person name="Weissenbach J."/>
            <person name="Roy S.W."/>
            <person name="Artiguenave F."/>
            <person name="Postlethwait J.H."/>
            <person name="Manak J.R."/>
            <person name="Thompson E.M."/>
            <person name="Jaillon O."/>
            <person name="Du Pasquier L."/>
            <person name="Boudinot P."/>
            <person name="Liberles D.A."/>
            <person name="Volff J.N."/>
            <person name="Philippe H."/>
            <person name="Lenhard B."/>
            <person name="Roest Crollius H."/>
            <person name="Wincker P."/>
            <person name="Chourrout D."/>
        </authorList>
    </citation>
    <scope>NUCLEOTIDE SEQUENCE [LARGE SCALE GENOMIC DNA]</scope>
</reference>
<dbReference type="Gene3D" id="1.25.40.10">
    <property type="entry name" value="Tetratricopeptide repeat domain"/>
    <property type="match status" value="1"/>
</dbReference>
<proteinExistence type="predicted"/>
<dbReference type="OrthoDB" id="438641at2759"/>
<protein>
    <submittedName>
        <fullName evidence="2">Uncharacterized protein</fullName>
    </submittedName>
</protein>
<evidence type="ECO:0000313" key="3">
    <source>
        <dbReference type="EMBL" id="CBY40382.1"/>
    </source>
</evidence>